<comment type="caution">
    <text evidence="1">The sequence shown here is derived from an EMBL/GenBank/DDBJ whole genome shotgun (WGS) entry which is preliminary data.</text>
</comment>
<name>A0ACB5RFT5_9CLOT</name>
<keyword evidence="2" id="KW-1185">Reference proteome</keyword>
<gene>
    <name evidence="1" type="ORF">rsdtw13_31840</name>
</gene>
<dbReference type="Proteomes" id="UP001058074">
    <property type="component" value="Unassembled WGS sequence"/>
</dbReference>
<dbReference type="EMBL" id="BROD01000001">
    <property type="protein sequence ID" value="GKX67926.1"/>
    <property type="molecule type" value="Genomic_DNA"/>
</dbReference>
<evidence type="ECO:0000313" key="1">
    <source>
        <dbReference type="EMBL" id="GKX67926.1"/>
    </source>
</evidence>
<accession>A0ACB5RFT5</accession>
<sequence>MRIVETHPNASETTLLLNELSEELESITGNSGKSSFNENDVYVPRSLFVVAYSGADEPIGCGAIRPISEDIAEVKRVFARVKGRNVGTEVLNYLETQAKKMGYSTLWLETRLINKRAVIFYENRGYHRIPNYGKYENRAEAICFEKNLDE</sequence>
<evidence type="ECO:0000313" key="2">
    <source>
        <dbReference type="Proteomes" id="UP001058074"/>
    </source>
</evidence>
<organism evidence="1 2">
    <name type="scientific">Inconstantimicrobium mannanitabidum</name>
    <dbReference type="NCBI Taxonomy" id="1604901"/>
    <lineage>
        <taxon>Bacteria</taxon>
        <taxon>Bacillati</taxon>
        <taxon>Bacillota</taxon>
        <taxon>Clostridia</taxon>
        <taxon>Eubacteriales</taxon>
        <taxon>Clostridiaceae</taxon>
        <taxon>Inconstantimicrobium</taxon>
    </lineage>
</organism>
<protein>
    <submittedName>
        <fullName evidence="1">N-acetyltransferase</fullName>
    </submittedName>
</protein>
<proteinExistence type="predicted"/>
<reference evidence="1" key="1">
    <citation type="journal article" date="2025" name="Int. J. Syst. Evol. Microbiol.">
        <title>Inconstantimicrobium mannanitabidum sp. nov., a novel member of the family Clostridiaceae isolated from anoxic soil under the treatment of reductive soil disinfestation.</title>
        <authorList>
            <person name="Ueki A."/>
            <person name="Tonouchi A."/>
            <person name="Honma S."/>
            <person name="Kaku N."/>
            <person name="Ueki K."/>
        </authorList>
    </citation>
    <scope>NUCLEOTIDE SEQUENCE</scope>
    <source>
        <strain evidence="1">TW13</strain>
    </source>
</reference>